<dbReference type="AlphaFoldDB" id="A0A1G1VL63"/>
<accession>A0A1G1VL63</accession>
<dbReference type="EMBL" id="MHCI01000019">
    <property type="protein sequence ID" value="OGY16136.1"/>
    <property type="molecule type" value="Genomic_DNA"/>
</dbReference>
<proteinExistence type="predicted"/>
<gene>
    <name evidence="1" type="ORF">A2785_00935</name>
</gene>
<sequence length="95" mass="10689">MPAFLRVRRWEPFDFAQGISFALGNSPSTRLARSGSVSVSHSLHSRIAVVAASKWVSFFQDNASMLFSVAVFNEVTVWSVSAFYSKKQVQLQQFR</sequence>
<comment type="caution">
    <text evidence="1">The sequence shown here is derived from an EMBL/GenBank/DDBJ whole genome shotgun (WGS) entry which is preliminary data.</text>
</comment>
<organism evidence="1 2">
    <name type="scientific">Candidatus Chisholmbacteria bacterium RIFCSPHIGHO2_01_FULL_49_18</name>
    <dbReference type="NCBI Taxonomy" id="1797590"/>
    <lineage>
        <taxon>Bacteria</taxon>
        <taxon>Candidatus Chisholmiibacteriota</taxon>
    </lineage>
</organism>
<evidence type="ECO:0000313" key="2">
    <source>
        <dbReference type="Proteomes" id="UP000179069"/>
    </source>
</evidence>
<evidence type="ECO:0000313" key="1">
    <source>
        <dbReference type="EMBL" id="OGY16136.1"/>
    </source>
</evidence>
<dbReference type="Proteomes" id="UP000179069">
    <property type="component" value="Unassembled WGS sequence"/>
</dbReference>
<name>A0A1G1VL63_9BACT</name>
<protein>
    <submittedName>
        <fullName evidence="1">Uncharacterized protein</fullName>
    </submittedName>
</protein>
<reference evidence="1 2" key="1">
    <citation type="journal article" date="2016" name="Nat. Commun.">
        <title>Thousands of microbial genomes shed light on interconnected biogeochemical processes in an aquifer system.</title>
        <authorList>
            <person name="Anantharaman K."/>
            <person name="Brown C.T."/>
            <person name="Hug L.A."/>
            <person name="Sharon I."/>
            <person name="Castelle C.J."/>
            <person name="Probst A.J."/>
            <person name="Thomas B.C."/>
            <person name="Singh A."/>
            <person name="Wilkins M.J."/>
            <person name="Karaoz U."/>
            <person name="Brodie E.L."/>
            <person name="Williams K.H."/>
            <person name="Hubbard S.S."/>
            <person name="Banfield J.F."/>
        </authorList>
    </citation>
    <scope>NUCLEOTIDE SEQUENCE [LARGE SCALE GENOMIC DNA]</scope>
</reference>